<evidence type="ECO:0000313" key="4">
    <source>
        <dbReference type="EMBL" id="KAL1521459.1"/>
    </source>
</evidence>
<name>A0AB34JHU0_PRYPA</name>
<evidence type="ECO:0000256" key="1">
    <source>
        <dbReference type="ARBA" id="ARBA00023242"/>
    </source>
</evidence>
<dbReference type="Proteomes" id="UP001515480">
    <property type="component" value="Unassembled WGS sequence"/>
</dbReference>
<dbReference type="InterPro" id="IPR000949">
    <property type="entry name" value="ELM2_dom"/>
</dbReference>
<evidence type="ECO:0000259" key="3">
    <source>
        <dbReference type="PROSITE" id="PS51156"/>
    </source>
</evidence>
<feature type="compositionally biased region" description="Pro residues" evidence="2">
    <location>
        <begin position="121"/>
        <end position="130"/>
    </location>
</feature>
<dbReference type="AlphaFoldDB" id="A0AB34JHU0"/>
<proteinExistence type="predicted"/>
<evidence type="ECO:0000313" key="5">
    <source>
        <dbReference type="Proteomes" id="UP001515480"/>
    </source>
</evidence>
<keyword evidence="1" id="KW-0539">Nucleus</keyword>
<organism evidence="4 5">
    <name type="scientific">Prymnesium parvum</name>
    <name type="common">Toxic golden alga</name>
    <dbReference type="NCBI Taxonomy" id="97485"/>
    <lineage>
        <taxon>Eukaryota</taxon>
        <taxon>Haptista</taxon>
        <taxon>Haptophyta</taxon>
        <taxon>Prymnesiophyceae</taxon>
        <taxon>Prymnesiales</taxon>
        <taxon>Prymnesiaceae</taxon>
        <taxon>Prymnesium</taxon>
    </lineage>
</organism>
<protein>
    <recommendedName>
        <fullName evidence="3">ELM2 domain-containing protein</fullName>
    </recommendedName>
</protein>
<evidence type="ECO:0000256" key="2">
    <source>
        <dbReference type="SAM" id="MobiDB-lite"/>
    </source>
</evidence>
<feature type="region of interest" description="Disordered" evidence="2">
    <location>
        <begin position="61"/>
        <end position="167"/>
    </location>
</feature>
<dbReference type="EMBL" id="JBGBPQ010000007">
    <property type="protein sequence ID" value="KAL1521459.1"/>
    <property type="molecule type" value="Genomic_DNA"/>
</dbReference>
<sequence>MALSQIESWLLDPEGVAPSVCRKRSRTELRHRLRLLLAPAQDVEALRKACLATKLHVASGGGVCSNAKPSDAHDGEEEGVEAPSISRVSGRYVKTPSKFKEEATEPLPRPRLPTAHKSPPPHKLQPPPRSQQPALPGKVAFAKPPLVSRRHSLGSPRAKSPRSNLAEAEHATLEPRVGAAYQPTIHTDPDPGSCVERGDVLVWSACACSLTEAEVDAYMEDAVSLCGGSPQNPPTQASAQEVFPAELALHALYASRYDVTAARALIEESTRTRNHNDWTKVEERHCRSAMGKVGKDSSSYRIGKEASQVREASSCGLIRKIQESVKTKSLDAVTRFFYVELGMRKKAKRERKRELELLAHERGGYRAGSTTPPY</sequence>
<comment type="caution">
    <text evidence="4">The sequence shown here is derived from an EMBL/GenBank/DDBJ whole genome shotgun (WGS) entry which is preliminary data.</text>
</comment>
<accession>A0AB34JHU0</accession>
<feature type="domain" description="ELM2" evidence="3">
    <location>
        <begin position="173"/>
        <end position="270"/>
    </location>
</feature>
<dbReference type="PROSITE" id="PS51156">
    <property type="entry name" value="ELM2"/>
    <property type="match status" value="1"/>
</dbReference>
<keyword evidence="5" id="KW-1185">Reference proteome</keyword>
<gene>
    <name evidence="4" type="ORF">AB1Y20_021121</name>
</gene>
<reference evidence="4 5" key="1">
    <citation type="journal article" date="2024" name="Science">
        <title>Giant polyketide synthase enzymes in the biosynthesis of giant marine polyether toxins.</title>
        <authorList>
            <person name="Fallon T.R."/>
            <person name="Shende V.V."/>
            <person name="Wierzbicki I.H."/>
            <person name="Pendleton A.L."/>
            <person name="Watervoot N.F."/>
            <person name="Auber R.P."/>
            <person name="Gonzalez D.J."/>
            <person name="Wisecaver J.H."/>
            <person name="Moore B.S."/>
        </authorList>
    </citation>
    <scope>NUCLEOTIDE SEQUENCE [LARGE SCALE GENOMIC DNA]</scope>
    <source>
        <strain evidence="4 5">12B1</strain>
    </source>
</reference>